<name>A0AAU8FIP8_9BACT</name>
<evidence type="ECO:0000259" key="1">
    <source>
        <dbReference type="Pfam" id="PF17899"/>
    </source>
</evidence>
<protein>
    <recommendedName>
        <fullName evidence="1">Peptidase M61 N-terminal domain-containing protein</fullName>
    </recommendedName>
</protein>
<evidence type="ECO:0000313" key="2">
    <source>
        <dbReference type="EMBL" id="XCH24232.1"/>
    </source>
</evidence>
<dbReference type="AlphaFoldDB" id="A0AAU8FIP8"/>
<dbReference type="EMBL" id="CP159289">
    <property type="protein sequence ID" value="XCH24232.1"/>
    <property type="molecule type" value="Genomic_DNA"/>
</dbReference>
<accession>A0AAU8FIP8</accession>
<proteinExistence type="predicted"/>
<sequence>MAALLATPMLCTYALAQTIHYDVSFPHIVHHEVRIALSVPDLSRKELLFGMSRSSPGRYATHEYGKNVHDVAAFRIQPPRRIRDGNAGTDREAAFARGHIRGGREPVTDEMTAFRKAWLRSKWK</sequence>
<dbReference type="Gene3D" id="2.60.40.3650">
    <property type="match status" value="1"/>
</dbReference>
<feature type="domain" description="Peptidase M61 N-terminal" evidence="1">
    <location>
        <begin position="20"/>
        <end position="75"/>
    </location>
</feature>
<gene>
    <name evidence="2" type="ORF">ABV298_28655</name>
</gene>
<dbReference type="Pfam" id="PF17899">
    <property type="entry name" value="Peptidase_M61_N"/>
    <property type="match status" value="1"/>
</dbReference>
<dbReference type="InterPro" id="IPR040756">
    <property type="entry name" value="Peptidase_M61_N"/>
</dbReference>
<dbReference type="RefSeq" id="WP_353719553.1">
    <property type="nucleotide sequence ID" value="NZ_CP159289.1"/>
</dbReference>
<reference evidence="2" key="1">
    <citation type="submission" date="2024-06" db="EMBL/GenBank/DDBJ databases">
        <title>Sequencing and assembly of the genome of Dyadobacter sp. strain 676, a symbiont of Cyamopsis tetragonoloba.</title>
        <authorList>
            <person name="Guro P."/>
            <person name="Sazanova A."/>
            <person name="Kuznetsova I."/>
            <person name="Belimov A."/>
            <person name="Safronova V."/>
        </authorList>
    </citation>
    <scope>NUCLEOTIDE SEQUENCE</scope>
    <source>
        <strain evidence="2">676</strain>
    </source>
</reference>
<organism evidence="2">
    <name type="scientific">Dyadobacter sp. 676</name>
    <dbReference type="NCBI Taxonomy" id="3088362"/>
    <lineage>
        <taxon>Bacteria</taxon>
        <taxon>Pseudomonadati</taxon>
        <taxon>Bacteroidota</taxon>
        <taxon>Cytophagia</taxon>
        <taxon>Cytophagales</taxon>
        <taxon>Spirosomataceae</taxon>
        <taxon>Dyadobacter</taxon>
    </lineage>
</organism>